<dbReference type="PANTHER" id="PTHR43806">
    <property type="entry name" value="PEPTIDASE S8"/>
    <property type="match status" value="1"/>
</dbReference>
<keyword evidence="4 5" id="KW-0720">Serine protease</keyword>
<evidence type="ECO:0000256" key="3">
    <source>
        <dbReference type="ARBA" id="ARBA00022801"/>
    </source>
</evidence>
<dbReference type="InterPro" id="IPR015500">
    <property type="entry name" value="Peptidase_S8_subtilisin-rel"/>
</dbReference>
<sequence length="507" mass="56096">MKTFSLKLFTLLIVLITIQSCQDEPIVNDQQESLSEEAKEPLSVQEINTIITNSLETTGDFDWSQVDAHTLWSAVTHGNNILTIGYGQEDEYFSEVKSERLKQNLENILQIVEATEGYKRSEKTLVEHDIINVVDVQVENFETIKRLRSTNSVRYLEPNGYNQYYSTNTSNQRSMSDSGCSKNGETINSAHYSTIAPNNAQVSWHFYQHNIPQAWNYSTGSGITVGLIDTGVSQSQTLLNSSGFNDGYSNGRFVQKYGTFIDSSWWWSSNYDGPHDKCGHGTQMGSTIAAPRNDNGMPVGVAYNANLVAYRATEDVVLNDYHERKGVSDALTQLGNRSDVKIISMSIGYPWSIGNIKDAVKYAYSKGKLIFAAGGTSTNFTNWYGVIFPATMSETVAVTGITDGAYYETCDVCHEGDKIDFTIVMEGDNNTSKHPPVLGFYNGQRQYTGGSSVATATTAGIAALVWSKYPSWSRSQVLNKLKQSAHLYPNKHSSFGYGTIDALQAVQ</sequence>
<dbReference type="InterPro" id="IPR036852">
    <property type="entry name" value="Peptidase_S8/S53_dom_sf"/>
</dbReference>
<evidence type="ECO:0000259" key="6">
    <source>
        <dbReference type="Pfam" id="PF00082"/>
    </source>
</evidence>
<feature type="active site" description="Charge relay system" evidence="5">
    <location>
        <position position="280"/>
    </location>
</feature>
<keyword evidence="8" id="KW-1185">Reference proteome</keyword>
<evidence type="ECO:0000313" key="7">
    <source>
        <dbReference type="EMBL" id="MDA0178466.1"/>
    </source>
</evidence>
<organism evidence="7 8">
    <name type="scientific">Mesoflavibacter profundi</name>
    <dbReference type="NCBI Taxonomy" id="2708110"/>
    <lineage>
        <taxon>Bacteria</taxon>
        <taxon>Pseudomonadati</taxon>
        <taxon>Bacteroidota</taxon>
        <taxon>Flavobacteriia</taxon>
        <taxon>Flavobacteriales</taxon>
        <taxon>Flavobacteriaceae</taxon>
        <taxon>Mesoflavibacter</taxon>
    </lineage>
</organism>
<dbReference type="InterPro" id="IPR000209">
    <property type="entry name" value="Peptidase_S8/S53_dom"/>
</dbReference>
<evidence type="ECO:0000256" key="1">
    <source>
        <dbReference type="ARBA" id="ARBA00011073"/>
    </source>
</evidence>
<keyword evidence="2 5" id="KW-0645">Protease</keyword>
<dbReference type="Proteomes" id="UP001149142">
    <property type="component" value="Unassembled WGS sequence"/>
</dbReference>
<dbReference type="RefSeq" id="WP_270005818.1">
    <property type="nucleotide sequence ID" value="NZ_JAPFGC010000002.1"/>
</dbReference>
<evidence type="ECO:0000256" key="4">
    <source>
        <dbReference type="ARBA" id="ARBA00022825"/>
    </source>
</evidence>
<dbReference type="InterPro" id="IPR050131">
    <property type="entry name" value="Peptidase_S8_subtilisin-like"/>
</dbReference>
<comment type="similarity">
    <text evidence="1 5">Belongs to the peptidase S8 family.</text>
</comment>
<evidence type="ECO:0000313" key="8">
    <source>
        <dbReference type="Proteomes" id="UP001149142"/>
    </source>
</evidence>
<dbReference type="PANTHER" id="PTHR43806:SF11">
    <property type="entry name" value="CEREVISIN-RELATED"/>
    <property type="match status" value="1"/>
</dbReference>
<keyword evidence="3 5" id="KW-0378">Hydrolase</keyword>
<dbReference type="EMBL" id="JAPFGC010000002">
    <property type="protein sequence ID" value="MDA0178466.1"/>
    <property type="molecule type" value="Genomic_DNA"/>
</dbReference>
<feature type="domain" description="Peptidase S8/S53" evidence="6">
    <location>
        <begin position="220"/>
        <end position="498"/>
    </location>
</feature>
<reference evidence="7" key="1">
    <citation type="submission" date="2022-11" db="EMBL/GenBank/DDBJ databases">
        <title>Refractory cell wall polysaccharides provide important carbon source for microbial heterotrophs in the hadal ocean.</title>
        <authorList>
            <person name="Zhu X."/>
        </authorList>
    </citation>
    <scope>NUCLEOTIDE SEQUENCE</scope>
    <source>
        <strain evidence="7">MTRN7</strain>
    </source>
</reference>
<dbReference type="PROSITE" id="PS51257">
    <property type="entry name" value="PROKAR_LIPOPROTEIN"/>
    <property type="match status" value="1"/>
</dbReference>
<name>A0ABT4S325_9FLAO</name>
<feature type="active site" description="Charge relay system" evidence="5">
    <location>
        <position position="229"/>
    </location>
</feature>
<feature type="active site" description="Charge relay system" evidence="5">
    <location>
        <position position="452"/>
    </location>
</feature>
<dbReference type="Gene3D" id="3.40.50.200">
    <property type="entry name" value="Peptidase S8/S53 domain"/>
    <property type="match status" value="1"/>
</dbReference>
<comment type="caution">
    <text evidence="7">The sequence shown here is derived from an EMBL/GenBank/DDBJ whole genome shotgun (WGS) entry which is preliminary data.</text>
</comment>
<dbReference type="PRINTS" id="PR00723">
    <property type="entry name" value="SUBTILISIN"/>
</dbReference>
<dbReference type="PROSITE" id="PS51892">
    <property type="entry name" value="SUBTILASE"/>
    <property type="match status" value="1"/>
</dbReference>
<dbReference type="Pfam" id="PF00082">
    <property type="entry name" value="Peptidase_S8"/>
    <property type="match status" value="1"/>
</dbReference>
<dbReference type="SUPFAM" id="SSF52743">
    <property type="entry name" value="Subtilisin-like"/>
    <property type="match status" value="1"/>
</dbReference>
<evidence type="ECO:0000256" key="5">
    <source>
        <dbReference type="PROSITE-ProRule" id="PRU01240"/>
    </source>
</evidence>
<accession>A0ABT4S325</accession>
<evidence type="ECO:0000256" key="2">
    <source>
        <dbReference type="ARBA" id="ARBA00022670"/>
    </source>
</evidence>
<gene>
    <name evidence="7" type="ORF">OOZ35_13270</name>
</gene>
<protein>
    <submittedName>
        <fullName evidence="7">S8 family serine peptidase</fullName>
    </submittedName>
</protein>
<proteinExistence type="inferred from homology"/>
<dbReference type="CDD" id="cd00306">
    <property type="entry name" value="Peptidases_S8_S53"/>
    <property type="match status" value="1"/>
</dbReference>